<proteinExistence type="inferred from homology"/>
<evidence type="ECO:0000313" key="4">
    <source>
        <dbReference type="EMBL" id="QGY41687.1"/>
    </source>
</evidence>
<keyword evidence="5" id="KW-1185">Reference proteome</keyword>
<dbReference type="InterPro" id="IPR000073">
    <property type="entry name" value="AB_hydrolase_1"/>
</dbReference>
<dbReference type="EMBL" id="CP046400">
    <property type="protein sequence ID" value="QGY41687.1"/>
    <property type="molecule type" value="Genomic_DNA"/>
</dbReference>
<accession>A0A6I6JNH2</accession>
<dbReference type="Gene3D" id="3.40.50.1820">
    <property type="entry name" value="alpha/beta hydrolase"/>
    <property type="match status" value="1"/>
</dbReference>
<dbReference type="Proteomes" id="UP000428328">
    <property type="component" value="Chromosome"/>
</dbReference>
<dbReference type="Pfam" id="PF00561">
    <property type="entry name" value="Abhydrolase_1"/>
    <property type="match status" value="1"/>
</dbReference>
<dbReference type="KEGG" id="psel:GM415_16675"/>
<sequence length="325" mass="36141">MPILPDPNYLPPIPFRSAHLATIYPPLFRPTPPGEPARERIETPDGDFLDIDRHRSRAGATRKLAVINHGLEGHSRKKYVLGMARTVTGLGYDAACWVQRGAGKELNRKVRSYHSGETDDLHTVISHCLKSGYDQVVLIGFSMGGNQILKYLGEAPDRVPCEVMAAATFSVPVDLAASERVIALPSRRIYFEYFMKGLRKRIRAKAEAFPGEVNPAGLKGIRTLRQFDDFYTAPVNGYADAANYYAKASSRQFLGDIRIPTLLVNALDDPFLGPECYPTREAEGNENLFLEMPKHGGHVGFITAGPDNVYWSESRAARFLKELAY</sequence>
<dbReference type="RefSeq" id="WP_158950176.1">
    <property type="nucleotide sequence ID" value="NZ_CP046400.1"/>
</dbReference>
<evidence type="ECO:0000256" key="2">
    <source>
        <dbReference type="PIRSR" id="PIRSR005211-1"/>
    </source>
</evidence>
<evidence type="ECO:0000259" key="3">
    <source>
        <dbReference type="Pfam" id="PF00561"/>
    </source>
</evidence>
<name>A0A6I6JNH2_9BACT</name>
<evidence type="ECO:0000256" key="1">
    <source>
        <dbReference type="ARBA" id="ARBA00010884"/>
    </source>
</evidence>
<evidence type="ECO:0000313" key="5">
    <source>
        <dbReference type="Proteomes" id="UP000428328"/>
    </source>
</evidence>
<gene>
    <name evidence="4" type="ORF">GM415_16675</name>
</gene>
<dbReference type="InterPro" id="IPR050960">
    <property type="entry name" value="AB_hydrolase_4_sf"/>
</dbReference>
<dbReference type="PANTHER" id="PTHR10794:SF94">
    <property type="entry name" value="ESTERASE YHET-RELATED"/>
    <property type="match status" value="1"/>
</dbReference>
<feature type="active site" description="Charge relay system" evidence="2">
    <location>
        <position position="298"/>
    </location>
</feature>
<reference evidence="4 5" key="1">
    <citation type="submission" date="2019-11" db="EMBL/GenBank/DDBJ databases">
        <authorList>
            <person name="Zheng R.K."/>
            <person name="Sun C.M."/>
        </authorList>
    </citation>
    <scope>NUCLEOTIDE SEQUENCE [LARGE SCALE GENOMIC DNA]</scope>
    <source>
        <strain evidence="4 5">SRB007</strain>
    </source>
</reference>
<dbReference type="InterPro" id="IPR012020">
    <property type="entry name" value="ABHD4"/>
</dbReference>
<feature type="domain" description="AB hydrolase-1" evidence="3">
    <location>
        <begin position="66"/>
        <end position="303"/>
    </location>
</feature>
<keyword evidence="4" id="KW-0378">Hydrolase</keyword>
<organism evidence="4 5">
    <name type="scientific">Pseudodesulfovibrio cashew</name>
    <dbReference type="NCBI Taxonomy" id="2678688"/>
    <lineage>
        <taxon>Bacteria</taxon>
        <taxon>Pseudomonadati</taxon>
        <taxon>Thermodesulfobacteriota</taxon>
        <taxon>Desulfovibrionia</taxon>
        <taxon>Desulfovibrionales</taxon>
        <taxon>Desulfovibrionaceae</taxon>
    </lineage>
</organism>
<dbReference type="PANTHER" id="PTHR10794">
    <property type="entry name" value="ABHYDROLASE DOMAIN-CONTAINING PROTEIN"/>
    <property type="match status" value="1"/>
</dbReference>
<dbReference type="GO" id="GO:0034338">
    <property type="term" value="F:short-chain carboxylesterase activity"/>
    <property type="evidence" value="ECO:0007669"/>
    <property type="project" value="TreeGrafter"/>
</dbReference>
<dbReference type="PIRSF" id="PIRSF005211">
    <property type="entry name" value="Ab_hydro_YheT"/>
    <property type="match status" value="1"/>
</dbReference>
<dbReference type="SUPFAM" id="SSF53474">
    <property type="entry name" value="alpha/beta-Hydrolases"/>
    <property type="match status" value="1"/>
</dbReference>
<feature type="active site" description="Charge relay system" evidence="2">
    <location>
        <position position="269"/>
    </location>
</feature>
<dbReference type="AlphaFoldDB" id="A0A6I6JNH2"/>
<dbReference type="InterPro" id="IPR029058">
    <property type="entry name" value="AB_hydrolase_fold"/>
</dbReference>
<dbReference type="GO" id="GO:0047372">
    <property type="term" value="F:monoacylglycerol lipase activity"/>
    <property type="evidence" value="ECO:0007669"/>
    <property type="project" value="TreeGrafter"/>
</dbReference>
<comment type="similarity">
    <text evidence="1">Belongs to the AB hydrolase superfamily. AB hydrolase 4 family.</text>
</comment>
<protein>
    <submittedName>
        <fullName evidence="4">Alpha/beta fold hydrolase</fullName>
    </submittedName>
</protein>
<feature type="active site" description="Charge relay system" evidence="2">
    <location>
        <position position="142"/>
    </location>
</feature>